<gene>
    <name evidence="2" type="ORF">CGI_10003219</name>
</gene>
<dbReference type="SUPFAM" id="SSF48452">
    <property type="entry name" value="TPR-like"/>
    <property type="match status" value="1"/>
</dbReference>
<sequence length="1304" mass="148889">MSLHMQTQVFNHKKQAALQALNNNRLQQALELYTEALQIAETLPHLCPEIPKILSNRSLVYYKLALDDANMSTNLDPFEIKGYWRAAQAHKKLGQVDCALDCFIRGYNVSVSQDQEEEILRFLVEIVFIIITLRCKWFFTYTLNSLAYVDDPINLKNSKIHPSSIQTQRNLLQRLASSNCWEGVSLLVMGVHAGPPSTLDASASSCPIDNLSVGNLLKNTSITQLKRFGVDLAVCLLKSGASCEDIEQKMEEPVIHVGLKVALDTGKISLIKLMFSQYLKTPETKDALNREGRTAFHVLVHSGRINDSIGETLLRLLINNGCQSSIPDRNGKLAIDYLTPNDLGFSILSTATKVAEKQELEASYKGLCKVSSEVWLEVLSRLSARGEWAAIRYLVLGIDFQYINEVAFPFPGQVIPSGIAKDADLQGITYDTLFQYLESHEDPASLNDWITPLVLFLIIQTGDLGTLLRFQSSEEDTPFTAAVKFCVLTENIALLQNMPDNQRQMEFVDGRGDSPFHILFKMSHCPQGKLIATIVRLLLQKGVSPTVRDRSQLLPIDYVNPSNNKEVYGILKKYTQPAEAEIQGQNQQQEKQMQTKENREEGERTQLEMEEVERKRQIQNQRKAEEARIDEAKAFLQENNMRHAYLRLAEVLKKDHKHEKHKRMEEMALDIVITSLGGSFHPDGKLAILAAIQACKFKVLEILLKWGANPVHLTINQGDTPIHAALSIALERDKGNFSILNYFFDLYEKDPAMYPILDPAQTNSDGDGLFHLVAKAKYSATTQKATELLFDKKVNASIINKEDKLPKDYLNPTQDRRLQFFWLASLGGEVKPKRKQKPITQRIKGPKTQTEDIAEDEQDLLLYERQEDISSMSEESQDKIYKTLVPRQKKALKRHIEELIYNLPDIPDSIFKPEVVRMDESPNFRQRKEATIEMDKSEAVGQVEEVDVQTVEKPQEHGEEQEVENEDLEIDLQVFDNLEWEVECTADVLKTLRDKKVLPELKQRIIRKIQLLAKGEWNTHLCKELRNVPPTLKLYEVKLSKASRIIWELAIAFSPRLSNDAELRPQYAEDEAEQPVRGGRIYSEVIRVWDIVFDHDKIFKSVQRIIKSHFREEECIIQQKLKGVTQDQFKAGNVKRFPMVFAESDFDVDVNALIDYRESLQRYYPYESSFETDILKFYNFDSNLISHILHNREMNIDFPFKVTDLEHAIINLKTNAPILLLGRSGTGKTTCCLYRLFSQFVSYWTGAVAADCKLLPRCQMFQQDDKSVDVWGTERRHSWKNLGKKGGEGLDQVEEPSKCTKDIG</sequence>
<feature type="compositionally biased region" description="Basic and acidic residues" evidence="1">
    <location>
        <begin position="593"/>
        <end position="608"/>
    </location>
</feature>
<dbReference type="InterPro" id="IPR011990">
    <property type="entry name" value="TPR-like_helical_dom_sf"/>
</dbReference>
<dbReference type="InterPro" id="IPR039904">
    <property type="entry name" value="TRANK1"/>
</dbReference>
<dbReference type="PANTHER" id="PTHR21529:SF4">
    <property type="entry name" value="TPR AND ANKYRIN REPEAT-CONTAINING PROTEIN 1"/>
    <property type="match status" value="1"/>
</dbReference>
<dbReference type="InParanoid" id="K1PJM4"/>
<dbReference type="Gene3D" id="1.25.40.10">
    <property type="entry name" value="Tetratricopeptide repeat domain"/>
    <property type="match status" value="1"/>
</dbReference>
<feature type="region of interest" description="Disordered" evidence="1">
    <location>
        <begin position="583"/>
        <end position="608"/>
    </location>
</feature>
<feature type="compositionally biased region" description="Low complexity" evidence="1">
    <location>
        <begin position="583"/>
        <end position="592"/>
    </location>
</feature>
<feature type="region of interest" description="Disordered" evidence="1">
    <location>
        <begin position="1280"/>
        <end position="1304"/>
    </location>
</feature>
<organism evidence="2">
    <name type="scientific">Magallana gigas</name>
    <name type="common">Pacific oyster</name>
    <name type="synonym">Crassostrea gigas</name>
    <dbReference type="NCBI Taxonomy" id="29159"/>
    <lineage>
        <taxon>Eukaryota</taxon>
        <taxon>Metazoa</taxon>
        <taxon>Spiralia</taxon>
        <taxon>Lophotrochozoa</taxon>
        <taxon>Mollusca</taxon>
        <taxon>Bivalvia</taxon>
        <taxon>Autobranchia</taxon>
        <taxon>Pteriomorphia</taxon>
        <taxon>Ostreida</taxon>
        <taxon>Ostreoidea</taxon>
        <taxon>Ostreidae</taxon>
        <taxon>Magallana</taxon>
    </lineage>
</organism>
<reference evidence="2" key="1">
    <citation type="journal article" date="2012" name="Nature">
        <title>The oyster genome reveals stress adaptation and complexity of shell formation.</title>
        <authorList>
            <person name="Zhang G."/>
            <person name="Fang X."/>
            <person name="Guo X."/>
            <person name="Li L."/>
            <person name="Luo R."/>
            <person name="Xu F."/>
            <person name="Yang P."/>
            <person name="Zhang L."/>
            <person name="Wang X."/>
            <person name="Qi H."/>
            <person name="Xiong Z."/>
            <person name="Que H."/>
            <person name="Xie Y."/>
            <person name="Holland P.W."/>
            <person name="Paps J."/>
            <person name="Zhu Y."/>
            <person name="Wu F."/>
            <person name="Chen Y."/>
            <person name="Wang J."/>
            <person name="Peng C."/>
            <person name="Meng J."/>
            <person name="Yang L."/>
            <person name="Liu J."/>
            <person name="Wen B."/>
            <person name="Zhang N."/>
            <person name="Huang Z."/>
            <person name="Zhu Q."/>
            <person name="Feng Y."/>
            <person name="Mount A."/>
            <person name="Hedgecock D."/>
            <person name="Xu Z."/>
            <person name="Liu Y."/>
            <person name="Domazet-Loso T."/>
            <person name="Du Y."/>
            <person name="Sun X."/>
            <person name="Zhang S."/>
            <person name="Liu B."/>
            <person name="Cheng P."/>
            <person name="Jiang X."/>
            <person name="Li J."/>
            <person name="Fan D."/>
            <person name="Wang W."/>
            <person name="Fu W."/>
            <person name="Wang T."/>
            <person name="Wang B."/>
            <person name="Zhang J."/>
            <person name="Peng Z."/>
            <person name="Li Y."/>
            <person name="Li N."/>
            <person name="Wang J."/>
            <person name="Chen M."/>
            <person name="He Y."/>
            <person name="Tan F."/>
            <person name="Song X."/>
            <person name="Zheng Q."/>
            <person name="Huang R."/>
            <person name="Yang H."/>
            <person name="Du X."/>
            <person name="Chen L."/>
            <person name="Yang M."/>
            <person name="Gaffney P.M."/>
            <person name="Wang S."/>
            <person name="Luo L."/>
            <person name="She Z."/>
            <person name="Ming Y."/>
            <person name="Huang W."/>
            <person name="Zhang S."/>
            <person name="Huang B."/>
            <person name="Zhang Y."/>
            <person name="Qu T."/>
            <person name="Ni P."/>
            <person name="Miao G."/>
            <person name="Wang J."/>
            <person name="Wang Q."/>
            <person name="Steinberg C.E."/>
            <person name="Wang H."/>
            <person name="Li N."/>
            <person name="Qian L."/>
            <person name="Zhang G."/>
            <person name="Li Y."/>
            <person name="Yang H."/>
            <person name="Liu X."/>
            <person name="Wang J."/>
            <person name="Yin Y."/>
            <person name="Wang J."/>
        </authorList>
    </citation>
    <scope>NUCLEOTIDE SEQUENCE [LARGE SCALE GENOMIC DNA]</scope>
    <source>
        <strain evidence="2">05x7-T-G4-1.051#20</strain>
    </source>
</reference>
<dbReference type="InterPro" id="IPR036770">
    <property type="entry name" value="Ankyrin_rpt-contain_sf"/>
</dbReference>
<feature type="compositionally biased region" description="Basic and acidic residues" evidence="1">
    <location>
        <begin position="1295"/>
        <end position="1304"/>
    </location>
</feature>
<dbReference type="PANTHER" id="PTHR21529">
    <property type="entry name" value="MAMMARY TURMOR VIRUS RECEPTOR HOMOLOG 1, 2 MTVR1, 2"/>
    <property type="match status" value="1"/>
</dbReference>
<dbReference type="EMBL" id="JH817019">
    <property type="protein sequence ID" value="EKC21848.1"/>
    <property type="molecule type" value="Genomic_DNA"/>
</dbReference>
<name>K1PJM4_MAGGI</name>
<dbReference type="InterPro" id="IPR002110">
    <property type="entry name" value="Ankyrin_rpt"/>
</dbReference>
<evidence type="ECO:0000256" key="1">
    <source>
        <dbReference type="SAM" id="MobiDB-lite"/>
    </source>
</evidence>
<dbReference type="HOGENOM" id="CLU_261244_0_0_1"/>
<dbReference type="SUPFAM" id="SSF48403">
    <property type="entry name" value="Ankyrin repeat"/>
    <property type="match status" value="1"/>
</dbReference>
<dbReference type="PROSITE" id="PS50088">
    <property type="entry name" value="ANK_REPEAT"/>
    <property type="match status" value="2"/>
</dbReference>
<protein>
    <submittedName>
        <fullName evidence="2">Lupus brain antigen 1</fullName>
    </submittedName>
</protein>
<dbReference type="SMART" id="SM00248">
    <property type="entry name" value="ANK"/>
    <property type="match status" value="4"/>
</dbReference>
<accession>K1PJM4</accession>
<dbReference type="Gene3D" id="1.25.40.20">
    <property type="entry name" value="Ankyrin repeat-containing domain"/>
    <property type="match status" value="3"/>
</dbReference>
<proteinExistence type="predicted"/>
<evidence type="ECO:0000313" key="2">
    <source>
        <dbReference type="EMBL" id="EKC21848.1"/>
    </source>
</evidence>